<evidence type="ECO:0000313" key="6">
    <source>
        <dbReference type="EMBL" id="MDL2399505.1"/>
    </source>
</evidence>
<dbReference type="Proteomes" id="UP001172645">
    <property type="component" value="Unassembled WGS sequence"/>
</dbReference>
<gene>
    <name evidence="6" type="ORF">PY649_11410</name>
</gene>
<dbReference type="EMBL" id="JARFYM010000007">
    <property type="protein sequence ID" value="MDL2399505.1"/>
    <property type="molecule type" value="Genomic_DNA"/>
</dbReference>
<feature type="domain" description="ABC transporter" evidence="5">
    <location>
        <begin position="16"/>
        <end position="243"/>
    </location>
</feature>
<reference evidence="6" key="1">
    <citation type="submission" date="2023-06" db="EMBL/GenBank/DDBJ databases">
        <title>Phylogenetic Diversity of Rhizobium strains.</title>
        <authorList>
            <person name="Moura F.T."/>
            <person name="Helene L.C.F."/>
            <person name="Hungria M."/>
        </authorList>
    </citation>
    <scope>NUCLEOTIDE SEQUENCE</scope>
    <source>
        <strain evidence="6">CCGE526</strain>
    </source>
</reference>
<dbReference type="InterPro" id="IPR050166">
    <property type="entry name" value="ABC_transporter_ATP-bind"/>
</dbReference>
<accession>A0ABT7JT33</accession>
<evidence type="ECO:0000256" key="2">
    <source>
        <dbReference type="ARBA" id="ARBA00022448"/>
    </source>
</evidence>
<dbReference type="CDD" id="cd03293">
    <property type="entry name" value="ABC_NrtD_SsuB_transporters"/>
    <property type="match status" value="1"/>
</dbReference>
<evidence type="ECO:0000256" key="1">
    <source>
        <dbReference type="ARBA" id="ARBA00005417"/>
    </source>
</evidence>
<keyword evidence="4 6" id="KW-0067">ATP-binding</keyword>
<comment type="similarity">
    <text evidence="1">Belongs to the ABC transporter superfamily.</text>
</comment>
<dbReference type="PANTHER" id="PTHR42788:SF2">
    <property type="entry name" value="ABC TRANSPORTER ATP-BINDING PROTEIN"/>
    <property type="match status" value="1"/>
</dbReference>
<evidence type="ECO:0000256" key="4">
    <source>
        <dbReference type="ARBA" id="ARBA00022840"/>
    </source>
</evidence>
<proteinExistence type="inferred from homology"/>
<evidence type="ECO:0000259" key="5">
    <source>
        <dbReference type="PROSITE" id="PS50893"/>
    </source>
</evidence>
<name>A0ABT7JT33_9HYPH</name>
<dbReference type="SUPFAM" id="SSF52540">
    <property type="entry name" value="P-loop containing nucleoside triphosphate hydrolases"/>
    <property type="match status" value="1"/>
</dbReference>
<dbReference type="Gene3D" id="3.40.50.300">
    <property type="entry name" value="P-loop containing nucleotide triphosphate hydrolases"/>
    <property type="match status" value="1"/>
</dbReference>
<evidence type="ECO:0000256" key="3">
    <source>
        <dbReference type="ARBA" id="ARBA00022741"/>
    </source>
</evidence>
<organism evidence="6 7">
    <name type="scientific">Rhizobium mayense</name>
    <dbReference type="NCBI Taxonomy" id="1312184"/>
    <lineage>
        <taxon>Bacteria</taxon>
        <taxon>Pseudomonadati</taxon>
        <taxon>Pseudomonadota</taxon>
        <taxon>Alphaproteobacteria</taxon>
        <taxon>Hyphomicrobiales</taxon>
        <taxon>Rhizobiaceae</taxon>
        <taxon>Rhizobium/Agrobacterium group</taxon>
        <taxon>Rhizobium</taxon>
    </lineage>
</organism>
<dbReference type="GO" id="GO:0005524">
    <property type="term" value="F:ATP binding"/>
    <property type="evidence" value="ECO:0007669"/>
    <property type="project" value="UniProtKB-KW"/>
</dbReference>
<dbReference type="InterPro" id="IPR003593">
    <property type="entry name" value="AAA+_ATPase"/>
</dbReference>
<dbReference type="PROSITE" id="PS00211">
    <property type="entry name" value="ABC_TRANSPORTER_1"/>
    <property type="match status" value="1"/>
</dbReference>
<keyword evidence="3" id="KW-0547">Nucleotide-binding</keyword>
<evidence type="ECO:0000313" key="7">
    <source>
        <dbReference type="Proteomes" id="UP001172645"/>
    </source>
</evidence>
<sequence>MTLQAMALQPMITHRLEFRGISKSFGAMTVLDDISLTVNDGEFVTIVGPSGAGKSTILRLLTGTEKASGGEIVFDRQPLSESAATFAFMPQRDALMPWSRIIDNATLGLRVQGMDRRTARAMVEPLFEPFGLAGFENHYPSQLSGGMRQRVALLRTVVQKHDMLLLDEPFGALDALTRTQMQEWLQTMWADHRWTALLITHDVREAVFLSDRIYVLSPRPARIIREIRVPLPRPRKLADLADASVRDIEADILETLLHRPS</sequence>
<dbReference type="PANTHER" id="PTHR42788">
    <property type="entry name" value="TAURINE IMPORT ATP-BINDING PROTEIN-RELATED"/>
    <property type="match status" value="1"/>
</dbReference>
<dbReference type="Pfam" id="PF00005">
    <property type="entry name" value="ABC_tran"/>
    <property type="match status" value="1"/>
</dbReference>
<keyword evidence="7" id="KW-1185">Reference proteome</keyword>
<protein>
    <submittedName>
        <fullName evidence="6">ABC transporter ATP-binding protein</fullName>
    </submittedName>
</protein>
<dbReference type="InterPro" id="IPR027417">
    <property type="entry name" value="P-loop_NTPase"/>
</dbReference>
<comment type="caution">
    <text evidence="6">The sequence shown here is derived from an EMBL/GenBank/DDBJ whole genome shotgun (WGS) entry which is preliminary data.</text>
</comment>
<dbReference type="PROSITE" id="PS50893">
    <property type="entry name" value="ABC_TRANSPORTER_2"/>
    <property type="match status" value="1"/>
</dbReference>
<dbReference type="SMART" id="SM00382">
    <property type="entry name" value="AAA"/>
    <property type="match status" value="1"/>
</dbReference>
<keyword evidence="2" id="KW-0813">Transport</keyword>
<dbReference type="InterPro" id="IPR003439">
    <property type="entry name" value="ABC_transporter-like_ATP-bd"/>
</dbReference>
<dbReference type="InterPro" id="IPR017871">
    <property type="entry name" value="ABC_transporter-like_CS"/>
</dbReference>